<dbReference type="PROSITE" id="PS50850">
    <property type="entry name" value="MFS"/>
    <property type="match status" value="1"/>
</dbReference>
<dbReference type="PANTHER" id="PTHR23515">
    <property type="entry name" value="HIGH-AFFINITY NITRATE TRANSPORTER 2.3"/>
    <property type="match status" value="1"/>
</dbReference>
<feature type="transmembrane region" description="Helical" evidence="8">
    <location>
        <begin position="156"/>
        <end position="178"/>
    </location>
</feature>
<dbReference type="SUPFAM" id="SSF53901">
    <property type="entry name" value="Thiolase-like"/>
    <property type="match status" value="1"/>
</dbReference>
<dbReference type="InterPro" id="IPR044772">
    <property type="entry name" value="NO3_transporter"/>
</dbReference>
<feature type="transmembrane region" description="Helical" evidence="8">
    <location>
        <begin position="247"/>
        <end position="266"/>
    </location>
</feature>
<dbReference type="InterPro" id="IPR036259">
    <property type="entry name" value="MFS_trans_sf"/>
</dbReference>
<evidence type="ECO:0000256" key="8">
    <source>
        <dbReference type="SAM" id="Phobius"/>
    </source>
</evidence>
<keyword evidence="6 8" id="KW-0472">Membrane</keyword>
<evidence type="ECO:0000256" key="7">
    <source>
        <dbReference type="SAM" id="MobiDB-lite"/>
    </source>
</evidence>
<comment type="similarity">
    <text evidence="2">Belongs to the major facilitator superfamily. Nitrate/nitrite porter (TC 2.A.1.8) family.</text>
</comment>
<accession>A0ABQ7NC38</accession>
<keyword evidence="11" id="KW-1185">Reference proteome</keyword>
<dbReference type="SUPFAM" id="SSF103473">
    <property type="entry name" value="MFS general substrate transporter"/>
    <property type="match status" value="1"/>
</dbReference>
<organism evidence="10 11">
    <name type="scientific">Brassica rapa subsp. trilocularis</name>
    <dbReference type="NCBI Taxonomy" id="1813537"/>
    <lineage>
        <taxon>Eukaryota</taxon>
        <taxon>Viridiplantae</taxon>
        <taxon>Streptophyta</taxon>
        <taxon>Embryophyta</taxon>
        <taxon>Tracheophyta</taxon>
        <taxon>Spermatophyta</taxon>
        <taxon>Magnoliopsida</taxon>
        <taxon>eudicotyledons</taxon>
        <taxon>Gunneridae</taxon>
        <taxon>Pentapetalae</taxon>
        <taxon>rosids</taxon>
        <taxon>malvids</taxon>
        <taxon>Brassicales</taxon>
        <taxon>Brassicaceae</taxon>
        <taxon>Brassiceae</taxon>
        <taxon>Brassica</taxon>
    </lineage>
</organism>
<dbReference type="Gene3D" id="1.20.1250.20">
    <property type="entry name" value="MFS general substrate transporter like domains"/>
    <property type="match status" value="2"/>
</dbReference>
<feature type="transmembrane region" description="Helical" evidence="8">
    <location>
        <begin position="222"/>
        <end position="240"/>
    </location>
</feature>
<keyword evidence="5" id="KW-0534">Nitrate assimilation</keyword>
<dbReference type="InterPro" id="IPR016039">
    <property type="entry name" value="Thiolase-like"/>
</dbReference>
<evidence type="ECO:0000256" key="3">
    <source>
        <dbReference type="ARBA" id="ARBA00022692"/>
    </source>
</evidence>
<feature type="transmembrane region" description="Helical" evidence="8">
    <location>
        <begin position="190"/>
        <end position="210"/>
    </location>
</feature>
<dbReference type="EMBL" id="JADBGQ010000002">
    <property type="protein sequence ID" value="KAG5408466.1"/>
    <property type="molecule type" value="Genomic_DNA"/>
</dbReference>
<evidence type="ECO:0000256" key="5">
    <source>
        <dbReference type="ARBA" id="ARBA00023063"/>
    </source>
</evidence>
<feature type="transmembrane region" description="Helical" evidence="8">
    <location>
        <begin position="503"/>
        <end position="524"/>
    </location>
</feature>
<dbReference type="Gene3D" id="3.40.47.10">
    <property type="match status" value="1"/>
</dbReference>
<protein>
    <recommendedName>
        <fullName evidence="9">Major facilitator superfamily (MFS) profile domain-containing protein</fullName>
    </recommendedName>
</protein>
<sequence length="600" mass="64592">MWEDLGSQIENFDCSEFPTRIAGEIKSFSTEGWVAPKLSKRMDKFMLYLLTAGKKALADGGVTSDEVMAEFNKAKCGVLIGSAMGGMKVFNDAIVSAEDLLQEDESFLFSEVLTVMEPSQRNTETPSFQYAAVPVDSSGRATVFRPFSLSSPHSRAFHLAWLSLFSCFFSTFSIPPLIPVISSDLRLSASAVSAAGTASFAGSIFSRLAMGPLCDLIGPRTSSAILSFLTAPAILSTAFVSSPTSFVLVRFFVGFSLANFVANQYWMSSMFSGNVVGLANGVSAGWANVGAGVSQLLMPILYTTIAEFLPRDVSWRVSFVFPAVFQVVTAVLVLIYGQDTPDGNRKAYKDRTQLEEDERSSFVRILLDGLGNYRAWILALLYGYSFGVELTTDNMIAGYFYERFGVNLEAAGTIAASFAISNVASRPAGGMVSDLLGKRFGMRGRLWGLWIVQSVAGLLCLLLGRVNSLWGSIAVMWVFSIFVQAASGLIFGVVPFVSTRSLGVVAGMTGSGGTVGAVVTQVLLFSGDNVRKQRSISLMGLMTFVASLSVTLIYFPRWGGIFCGPSSSPESDDCSQRLLGDGEEEDDDKVVISGRLRPVC</sequence>
<name>A0ABQ7NC38_BRACM</name>
<comment type="caution">
    <text evidence="10">The sequence shown here is derived from an EMBL/GenBank/DDBJ whole genome shotgun (WGS) entry which is preliminary data.</text>
</comment>
<keyword evidence="3 8" id="KW-0812">Transmembrane</keyword>
<feature type="domain" description="Major facilitator superfamily (MFS) profile" evidence="9">
    <location>
        <begin position="156"/>
        <end position="558"/>
    </location>
</feature>
<evidence type="ECO:0000259" key="9">
    <source>
        <dbReference type="PROSITE" id="PS50850"/>
    </source>
</evidence>
<dbReference type="Pfam" id="PF07690">
    <property type="entry name" value="MFS_1"/>
    <property type="match status" value="1"/>
</dbReference>
<dbReference type="Pfam" id="PF00109">
    <property type="entry name" value="ketoacyl-synt"/>
    <property type="match status" value="1"/>
</dbReference>
<evidence type="ECO:0000256" key="2">
    <source>
        <dbReference type="ARBA" id="ARBA00008432"/>
    </source>
</evidence>
<dbReference type="InterPro" id="IPR014030">
    <property type="entry name" value="Ketoacyl_synth_N"/>
</dbReference>
<evidence type="ECO:0000256" key="1">
    <source>
        <dbReference type="ARBA" id="ARBA00004141"/>
    </source>
</evidence>
<dbReference type="CDD" id="cd17341">
    <property type="entry name" value="MFS_NRT2_like"/>
    <property type="match status" value="1"/>
</dbReference>
<keyword evidence="4 8" id="KW-1133">Transmembrane helix</keyword>
<feature type="transmembrane region" description="Helical" evidence="8">
    <location>
        <begin position="317"/>
        <end position="336"/>
    </location>
</feature>
<feature type="transmembrane region" description="Helical" evidence="8">
    <location>
        <begin position="373"/>
        <end position="392"/>
    </location>
</feature>
<feature type="transmembrane region" description="Helical" evidence="8">
    <location>
        <begin position="286"/>
        <end position="305"/>
    </location>
</feature>
<feature type="transmembrane region" description="Helical" evidence="8">
    <location>
        <begin position="444"/>
        <end position="463"/>
    </location>
</feature>
<feature type="region of interest" description="Disordered" evidence="7">
    <location>
        <begin position="566"/>
        <end position="587"/>
    </location>
</feature>
<dbReference type="InterPro" id="IPR011701">
    <property type="entry name" value="MFS"/>
</dbReference>
<gene>
    <name evidence="10" type="primary">A02p006190.1_BraROA</name>
    <name evidence="10" type="ORF">IGI04_004785</name>
</gene>
<proteinExistence type="inferred from homology"/>
<feature type="transmembrane region" description="Helical" evidence="8">
    <location>
        <begin position="404"/>
        <end position="424"/>
    </location>
</feature>
<feature type="transmembrane region" description="Helical" evidence="8">
    <location>
        <begin position="475"/>
        <end position="497"/>
    </location>
</feature>
<comment type="subcellular location">
    <subcellularLocation>
        <location evidence="1">Membrane</location>
        <topology evidence="1">Multi-pass membrane protein</topology>
    </subcellularLocation>
</comment>
<evidence type="ECO:0000256" key="6">
    <source>
        <dbReference type="ARBA" id="ARBA00023136"/>
    </source>
</evidence>
<evidence type="ECO:0000313" key="10">
    <source>
        <dbReference type="EMBL" id="KAG5408466.1"/>
    </source>
</evidence>
<feature type="transmembrane region" description="Helical" evidence="8">
    <location>
        <begin position="536"/>
        <end position="555"/>
    </location>
</feature>
<dbReference type="InterPro" id="IPR020846">
    <property type="entry name" value="MFS_dom"/>
</dbReference>
<reference evidence="10 11" key="1">
    <citation type="submission" date="2021-03" db="EMBL/GenBank/DDBJ databases">
        <authorList>
            <person name="King G.J."/>
            <person name="Bancroft I."/>
            <person name="Baten A."/>
            <person name="Bloomfield J."/>
            <person name="Borpatragohain P."/>
            <person name="He Z."/>
            <person name="Irish N."/>
            <person name="Irwin J."/>
            <person name="Liu K."/>
            <person name="Mauleon R.P."/>
            <person name="Moore J."/>
            <person name="Morris R."/>
            <person name="Ostergaard L."/>
            <person name="Wang B."/>
            <person name="Wells R."/>
        </authorList>
    </citation>
    <scope>NUCLEOTIDE SEQUENCE [LARGE SCALE GENOMIC DNA]</scope>
    <source>
        <strain evidence="10">R-o-18</strain>
        <tissue evidence="10">Leaf</tissue>
    </source>
</reference>
<evidence type="ECO:0000313" key="11">
    <source>
        <dbReference type="Proteomes" id="UP000823674"/>
    </source>
</evidence>
<evidence type="ECO:0000256" key="4">
    <source>
        <dbReference type="ARBA" id="ARBA00022989"/>
    </source>
</evidence>
<dbReference type="Proteomes" id="UP000823674">
    <property type="component" value="Chromosome A02"/>
</dbReference>